<reference evidence="8" key="1">
    <citation type="journal article" date="2019" name="Int. J. Syst. Evol. Microbiol.">
        <title>The Global Catalogue of Microorganisms (GCM) 10K type strain sequencing project: providing services to taxonomists for standard genome sequencing and annotation.</title>
        <authorList>
            <consortium name="The Broad Institute Genomics Platform"/>
            <consortium name="The Broad Institute Genome Sequencing Center for Infectious Disease"/>
            <person name="Wu L."/>
            <person name="Ma J."/>
        </authorList>
    </citation>
    <scope>NUCLEOTIDE SEQUENCE [LARGE SCALE GENOMIC DNA]</scope>
    <source>
        <strain evidence="8">CCUG 43114</strain>
    </source>
</reference>
<dbReference type="SUPFAM" id="SSF55785">
    <property type="entry name" value="PYP-like sensor domain (PAS domain)"/>
    <property type="match status" value="1"/>
</dbReference>
<dbReference type="Proteomes" id="UP001596122">
    <property type="component" value="Unassembled WGS sequence"/>
</dbReference>
<feature type="domain" description="PAS" evidence="5">
    <location>
        <begin position="65"/>
        <end position="135"/>
    </location>
</feature>
<dbReference type="Pfam" id="PF03861">
    <property type="entry name" value="ANTAR"/>
    <property type="match status" value="1"/>
</dbReference>
<dbReference type="EMBL" id="JBHSLD010000007">
    <property type="protein sequence ID" value="MFC5380600.1"/>
    <property type="molecule type" value="Genomic_DNA"/>
</dbReference>
<dbReference type="Gene3D" id="3.30.450.40">
    <property type="match status" value="1"/>
</dbReference>
<accession>A0ABW0GL52</accession>
<protein>
    <submittedName>
        <fullName evidence="7">ANTAR domain-containing protein</fullName>
    </submittedName>
</protein>
<dbReference type="InterPro" id="IPR005561">
    <property type="entry name" value="ANTAR"/>
</dbReference>
<dbReference type="InterPro" id="IPR013656">
    <property type="entry name" value="PAS_4"/>
</dbReference>
<sequence length="423" mass="46143">MPRPAERPDHRRLLELARADDDGAVRLLVEDLDREVALEELRTALEEISEQHDHVLALSQDLAERRRWVERMTAGLPLPVVVTDAGGLVVEANARMSTLLVVPLHRLLGKPLVSFVAPDDRARLAGSWHRLVADGDRHSIALRLLGRDERETPVVLVGLPDTHERTRWFAFADQDAPSATGRTLDLAHVVSEIMQLPQAYGTDHTRALLHSAVSFVTPLLPAAAGASLALGPPERPLLQASDSAFAQRVDGLEVMLEEGPCVDAFRGEDLVVSEDVPRDARWPRLADRAREVGLASVVAAPVQVADRTVGVLNVYGARDTEGEDGLADERDIAVVRLMAASLGGLVAVVHERTELVETRTQLEAALRSRPVIDQAKGILMLTYGCTPDEAFDRLVAASRHRNVKLRHLAERVVADPASAADEL</sequence>
<dbReference type="Gene3D" id="3.30.450.20">
    <property type="entry name" value="PAS domain"/>
    <property type="match status" value="1"/>
</dbReference>
<dbReference type="RefSeq" id="WP_340267965.1">
    <property type="nucleotide sequence ID" value="NZ_JBBEOG010000002.1"/>
</dbReference>
<keyword evidence="4" id="KW-0804">Transcription</keyword>
<evidence type="ECO:0000256" key="2">
    <source>
        <dbReference type="ARBA" id="ARBA00022777"/>
    </source>
</evidence>
<dbReference type="InterPro" id="IPR029016">
    <property type="entry name" value="GAF-like_dom_sf"/>
</dbReference>
<dbReference type="SUPFAM" id="SSF55781">
    <property type="entry name" value="GAF domain-like"/>
    <property type="match status" value="1"/>
</dbReference>
<dbReference type="Pfam" id="PF08448">
    <property type="entry name" value="PAS_4"/>
    <property type="match status" value="1"/>
</dbReference>
<proteinExistence type="predicted"/>
<dbReference type="InterPro" id="IPR003018">
    <property type="entry name" value="GAF"/>
</dbReference>
<gene>
    <name evidence="7" type="ORF">ACFPJ6_07350</name>
</gene>
<dbReference type="Gene3D" id="1.10.10.10">
    <property type="entry name" value="Winged helix-like DNA-binding domain superfamily/Winged helix DNA-binding domain"/>
    <property type="match status" value="1"/>
</dbReference>
<dbReference type="Pfam" id="PF13185">
    <property type="entry name" value="GAF_2"/>
    <property type="match status" value="1"/>
</dbReference>
<feature type="domain" description="ANTAR" evidence="6">
    <location>
        <begin position="352"/>
        <end position="413"/>
    </location>
</feature>
<dbReference type="PROSITE" id="PS50112">
    <property type="entry name" value="PAS"/>
    <property type="match status" value="1"/>
</dbReference>
<comment type="caution">
    <text evidence="7">The sequence shown here is derived from an EMBL/GenBank/DDBJ whole genome shotgun (WGS) entry which is preliminary data.</text>
</comment>
<keyword evidence="8" id="KW-1185">Reference proteome</keyword>
<dbReference type="InterPro" id="IPR035965">
    <property type="entry name" value="PAS-like_dom_sf"/>
</dbReference>
<dbReference type="PROSITE" id="PS50921">
    <property type="entry name" value="ANTAR"/>
    <property type="match status" value="1"/>
</dbReference>
<organism evidence="7 8">
    <name type="scientific">Aquipuribacter nitratireducens</name>
    <dbReference type="NCBI Taxonomy" id="650104"/>
    <lineage>
        <taxon>Bacteria</taxon>
        <taxon>Bacillati</taxon>
        <taxon>Actinomycetota</taxon>
        <taxon>Actinomycetes</taxon>
        <taxon>Micrococcales</taxon>
        <taxon>Intrasporangiaceae</taxon>
        <taxon>Aquipuribacter</taxon>
    </lineage>
</organism>
<dbReference type="InterPro" id="IPR000014">
    <property type="entry name" value="PAS"/>
</dbReference>
<keyword evidence="2" id="KW-0418">Kinase</keyword>
<evidence type="ECO:0000256" key="1">
    <source>
        <dbReference type="ARBA" id="ARBA00022679"/>
    </source>
</evidence>
<keyword evidence="3" id="KW-0805">Transcription regulation</keyword>
<evidence type="ECO:0000259" key="5">
    <source>
        <dbReference type="PROSITE" id="PS50112"/>
    </source>
</evidence>
<dbReference type="SMART" id="SM00091">
    <property type="entry name" value="PAS"/>
    <property type="match status" value="1"/>
</dbReference>
<name>A0ABW0GL52_9MICO</name>
<evidence type="ECO:0000313" key="8">
    <source>
        <dbReference type="Proteomes" id="UP001596122"/>
    </source>
</evidence>
<dbReference type="SMART" id="SM01012">
    <property type="entry name" value="ANTAR"/>
    <property type="match status" value="1"/>
</dbReference>
<evidence type="ECO:0000256" key="4">
    <source>
        <dbReference type="ARBA" id="ARBA00023163"/>
    </source>
</evidence>
<keyword evidence="1" id="KW-0808">Transferase</keyword>
<evidence type="ECO:0000313" key="7">
    <source>
        <dbReference type="EMBL" id="MFC5380600.1"/>
    </source>
</evidence>
<dbReference type="InterPro" id="IPR011006">
    <property type="entry name" value="CheY-like_superfamily"/>
</dbReference>
<evidence type="ECO:0000256" key="3">
    <source>
        <dbReference type="ARBA" id="ARBA00023015"/>
    </source>
</evidence>
<dbReference type="SUPFAM" id="SSF52172">
    <property type="entry name" value="CheY-like"/>
    <property type="match status" value="1"/>
</dbReference>
<dbReference type="CDD" id="cd00130">
    <property type="entry name" value="PAS"/>
    <property type="match status" value="1"/>
</dbReference>
<evidence type="ECO:0000259" key="6">
    <source>
        <dbReference type="PROSITE" id="PS50921"/>
    </source>
</evidence>
<dbReference type="InterPro" id="IPR036388">
    <property type="entry name" value="WH-like_DNA-bd_sf"/>
</dbReference>